<gene>
    <name evidence="2" type="ORF">KOI35_30970</name>
</gene>
<evidence type="ECO:0000313" key="2">
    <source>
        <dbReference type="EMBL" id="MBU2667943.1"/>
    </source>
</evidence>
<name>A0ABS5YX35_9ACTN</name>
<keyword evidence="3" id="KW-1185">Reference proteome</keyword>
<feature type="chain" id="PRO_5046309566" evidence="1">
    <location>
        <begin position="29"/>
        <end position="120"/>
    </location>
</feature>
<proteinExistence type="predicted"/>
<evidence type="ECO:0000313" key="3">
    <source>
        <dbReference type="Proteomes" id="UP001519654"/>
    </source>
</evidence>
<organism evidence="2 3">
    <name type="scientific">Paractinoplanes bogorensis</name>
    <dbReference type="NCBI Taxonomy" id="1610840"/>
    <lineage>
        <taxon>Bacteria</taxon>
        <taxon>Bacillati</taxon>
        <taxon>Actinomycetota</taxon>
        <taxon>Actinomycetes</taxon>
        <taxon>Micromonosporales</taxon>
        <taxon>Micromonosporaceae</taxon>
        <taxon>Paractinoplanes</taxon>
    </lineage>
</organism>
<dbReference type="Proteomes" id="UP001519654">
    <property type="component" value="Unassembled WGS sequence"/>
</dbReference>
<accession>A0ABS5YX35</accession>
<reference evidence="2 3" key="1">
    <citation type="submission" date="2021-06" db="EMBL/GenBank/DDBJ databases">
        <title>Actinoplanes lichenicola sp. nov., and Actinoplanes ovalisporus sp. nov., isolated from lichen in Thailand.</title>
        <authorList>
            <person name="Saeng-In P."/>
            <person name="Kanchanasin P."/>
            <person name="Yuki M."/>
            <person name="Kudo T."/>
            <person name="Ohkuma M."/>
            <person name="Phongsopitanun W."/>
            <person name="Tanasupawat S."/>
        </authorList>
    </citation>
    <scope>NUCLEOTIDE SEQUENCE [LARGE SCALE GENOMIC DNA]</scope>
    <source>
        <strain evidence="2 3">NBRC 110975</strain>
    </source>
</reference>
<protein>
    <submittedName>
        <fullName evidence="2">Uncharacterized protein</fullName>
    </submittedName>
</protein>
<keyword evidence="1" id="KW-0732">Signal</keyword>
<feature type="signal peptide" evidence="1">
    <location>
        <begin position="1"/>
        <end position="28"/>
    </location>
</feature>
<evidence type="ECO:0000256" key="1">
    <source>
        <dbReference type="SAM" id="SignalP"/>
    </source>
</evidence>
<dbReference type="EMBL" id="JAHKKG010000010">
    <property type="protein sequence ID" value="MBU2667943.1"/>
    <property type="molecule type" value="Genomic_DNA"/>
</dbReference>
<sequence>MRKMFTRLAVVGVVAAVGVSTLPQVALAAGSSNTCSFRTCSTTGRNFPGGTISIDADAGGTLGGSDTGHWGLSDAGSPIRCQADFPVTGGLRSWTCTGVRAGTVTATVVGPAPLKIGVRW</sequence>
<dbReference type="RefSeq" id="WP_215792198.1">
    <property type="nucleotide sequence ID" value="NZ_JAHKKG010000010.1"/>
</dbReference>
<comment type="caution">
    <text evidence="2">The sequence shown here is derived from an EMBL/GenBank/DDBJ whole genome shotgun (WGS) entry which is preliminary data.</text>
</comment>